<dbReference type="PROSITE" id="PS51379">
    <property type="entry name" value="4FE4S_FER_2"/>
    <property type="match status" value="2"/>
</dbReference>
<gene>
    <name evidence="7" type="primary">nuoI</name>
    <name evidence="9" type="ORF">KJ970_18375</name>
</gene>
<dbReference type="GO" id="GO:0048038">
    <property type="term" value="F:quinone binding"/>
    <property type="evidence" value="ECO:0007669"/>
    <property type="project" value="UniProtKB-KW"/>
</dbReference>
<dbReference type="AlphaFoldDB" id="A0A948W835"/>
<comment type="subcellular location">
    <subcellularLocation>
        <location evidence="7">Cell membrane</location>
        <topology evidence="7">Peripheral membrane protein</topology>
    </subcellularLocation>
</comment>
<evidence type="ECO:0000256" key="6">
    <source>
        <dbReference type="ARBA" id="ARBA00023014"/>
    </source>
</evidence>
<dbReference type="Proteomes" id="UP000777784">
    <property type="component" value="Unassembled WGS sequence"/>
</dbReference>
<organism evidence="9 10">
    <name type="scientific">Eiseniibacteriota bacterium</name>
    <dbReference type="NCBI Taxonomy" id="2212470"/>
    <lineage>
        <taxon>Bacteria</taxon>
        <taxon>Candidatus Eiseniibacteriota</taxon>
    </lineage>
</organism>
<comment type="function">
    <text evidence="7">NDH-1 shuttles electrons from NADH, via FMN and iron-sulfur (Fe-S) centers, to quinones in the respiratory chain. The immediate electron acceptor for the enzyme in this species is believed to be ubiquinone. Couples the redox reaction to proton translocation (for every two electrons transferred, four hydrogen ions are translocated across the cytoplasmic membrane), and thus conserves the redox energy in a proton gradient.</text>
</comment>
<keyword evidence="7" id="KW-0520">NAD</keyword>
<dbReference type="GO" id="GO:0009060">
    <property type="term" value="P:aerobic respiration"/>
    <property type="evidence" value="ECO:0007669"/>
    <property type="project" value="TreeGrafter"/>
</dbReference>
<dbReference type="InterPro" id="IPR017900">
    <property type="entry name" value="4Fe4S_Fe_S_CS"/>
</dbReference>
<comment type="caution">
    <text evidence="9">The sequence shown here is derived from an EMBL/GenBank/DDBJ whole genome shotgun (WGS) entry which is preliminary data.</text>
</comment>
<comment type="subunit">
    <text evidence="7">NDH-1 is composed of 14 different subunits. Subunits NuoA, H, J, K, L, M, N constitute the membrane sector of the complex.</text>
</comment>
<comment type="cofactor">
    <cofactor evidence="7">
        <name>[4Fe-4S] cluster</name>
        <dbReference type="ChEBI" id="CHEBI:49883"/>
    </cofactor>
    <text evidence="7">Binds 2 [4Fe-4S] clusters per subunit.</text>
</comment>
<comment type="catalytic activity">
    <reaction evidence="7">
        <text>a quinone + NADH + 5 H(+)(in) = a quinol + NAD(+) + 4 H(+)(out)</text>
        <dbReference type="Rhea" id="RHEA:57888"/>
        <dbReference type="ChEBI" id="CHEBI:15378"/>
        <dbReference type="ChEBI" id="CHEBI:24646"/>
        <dbReference type="ChEBI" id="CHEBI:57540"/>
        <dbReference type="ChEBI" id="CHEBI:57945"/>
        <dbReference type="ChEBI" id="CHEBI:132124"/>
    </reaction>
</comment>
<evidence type="ECO:0000256" key="7">
    <source>
        <dbReference type="HAMAP-Rule" id="MF_01351"/>
    </source>
</evidence>
<dbReference type="Gene3D" id="3.30.70.3270">
    <property type="match status" value="1"/>
</dbReference>
<dbReference type="PROSITE" id="PS00198">
    <property type="entry name" value="4FE4S_FER_1"/>
    <property type="match status" value="1"/>
</dbReference>
<keyword evidence="7" id="KW-0830">Ubiquinone</keyword>
<proteinExistence type="inferred from homology"/>
<comment type="similarity">
    <text evidence="1 7">Belongs to the complex I 23 kDa subunit family.</text>
</comment>
<keyword evidence="5 7" id="KW-0408">Iron</keyword>
<evidence type="ECO:0000313" key="9">
    <source>
        <dbReference type="EMBL" id="MBU2692890.1"/>
    </source>
</evidence>
<dbReference type="EMBL" id="JAHJDP010000104">
    <property type="protein sequence ID" value="MBU2692890.1"/>
    <property type="molecule type" value="Genomic_DNA"/>
</dbReference>
<dbReference type="GO" id="GO:0050136">
    <property type="term" value="F:NADH dehydrogenase (quinone) (non-electrogenic) activity"/>
    <property type="evidence" value="ECO:0007669"/>
    <property type="project" value="UniProtKB-UniRule"/>
</dbReference>
<protein>
    <recommendedName>
        <fullName evidence="7">NADH-quinone oxidoreductase subunit I</fullName>
        <ecNumber evidence="7">7.1.1.-</ecNumber>
    </recommendedName>
    <alternativeName>
        <fullName evidence="7">NADH dehydrogenase I subunit I</fullName>
    </alternativeName>
    <alternativeName>
        <fullName evidence="7">NDH-1 subunit I</fullName>
    </alternativeName>
</protein>
<feature type="binding site" evidence="7">
    <location>
        <position position="124"/>
    </location>
    <ligand>
        <name>[4Fe-4S] cluster</name>
        <dbReference type="ChEBI" id="CHEBI:49883"/>
        <label>1</label>
    </ligand>
</feature>
<evidence type="ECO:0000256" key="5">
    <source>
        <dbReference type="ARBA" id="ARBA00023004"/>
    </source>
</evidence>
<feature type="domain" description="4Fe-4S ferredoxin-type" evidence="8">
    <location>
        <begin position="105"/>
        <end position="134"/>
    </location>
</feature>
<keyword evidence="7" id="KW-0472">Membrane</keyword>
<keyword evidence="7" id="KW-0874">Quinone</keyword>
<feature type="binding site" evidence="7">
    <location>
        <position position="83"/>
    </location>
    <ligand>
        <name>[4Fe-4S] cluster</name>
        <dbReference type="ChEBI" id="CHEBI:49883"/>
        <label>2</label>
    </ligand>
</feature>
<dbReference type="PANTHER" id="PTHR10849">
    <property type="entry name" value="NADH DEHYDROGENASE UBIQUINONE IRON-SULFUR PROTEIN 8, MITOCHONDRIAL"/>
    <property type="match status" value="1"/>
</dbReference>
<dbReference type="GO" id="GO:0005886">
    <property type="term" value="C:plasma membrane"/>
    <property type="evidence" value="ECO:0007669"/>
    <property type="project" value="UniProtKB-SubCell"/>
</dbReference>
<name>A0A948W835_UNCEI</name>
<dbReference type="PANTHER" id="PTHR10849:SF20">
    <property type="entry name" value="NADH DEHYDROGENASE [UBIQUINONE] IRON-SULFUR PROTEIN 8, MITOCHONDRIAL"/>
    <property type="match status" value="1"/>
</dbReference>
<feature type="binding site" evidence="7">
    <location>
        <position position="73"/>
    </location>
    <ligand>
        <name>[4Fe-4S] cluster</name>
        <dbReference type="ChEBI" id="CHEBI:49883"/>
        <label>1</label>
    </ligand>
</feature>
<feature type="domain" description="4Fe-4S ferredoxin-type" evidence="8">
    <location>
        <begin position="62"/>
        <end position="93"/>
    </location>
</feature>
<evidence type="ECO:0000256" key="1">
    <source>
        <dbReference type="ARBA" id="ARBA00010277"/>
    </source>
</evidence>
<dbReference type="InterPro" id="IPR017896">
    <property type="entry name" value="4Fe4S_Fe-S-bd"/>
</dbReference>
<sequence length="181" mass="21234">MIKVPTPKMRWWEKIYLFEIVRGLCVTMGHLIRNIFVQKNIYTHQWPEEPKPLFPRLKARHRLTRRDDGTPKCTACYCCQTVCPAYCIHIVAEESPDGFVEKRPKQFEIDILRCVFCGYCVEACPEDAIRMDTGDAVIVSNHREDFILDLKFLLNGKGTEWRRSRRFEDHTIARPPATFGE</sequence>
<keyword evidence="3 7" id="KW-0479">Metal-binding</keyword>
<evidence type="ECO:0000256" key="2">
    <source>
        <dbReference type="ARBA" id="ARBA00022485"/>
    </source>
</evidence>
<keyword evidence="4 7" id="KW-1278">Translocase</keyword>
<feature type="binding site" evidence="7">
    <location>
        <position position="120"/>
    </location>
    <ligand>
        <name>[4Fe-4S] cluster</name>
        <dbReference type="ChEBI" id="CHEBI:49883"/>
        <label>2</label>
    </ligand>
</feature>
<dbReference type="SUPFAM" id="SSF54862">
    <property type="entry name" value="4Fe-4S ferredoxins"/>
    <property type="match status" value="1"/>
</dbReference>
<keyword evidence="6 7" id="KW-0411">Iron-sulfur</keyword>
<dbReference type="EC" id="7.1.1.-" evidence="7"/>
<evidence type="ECO:0000256" key="3">
    <source>
        <dbReference type="ARBA" id="ARBA00022723"/>
    </source>
</evidence>
<feature type="binding site" evidence="7">
    <location>
        <position position="76"/>
    </location>
    <ligand>
        <name>[4Fe-4S] cluster</name>
        <dbReference type="ChEBI" id="CHEBI:49883"/>
        <label>1</label>
    </ligand>
</feature>
<reference evidence="9" key="1">
    <citation type="submission" date="2021-05" db="EMBL/GenBank/DDBJ databases">
        <title>Energy efficiency and biological interactions define the core microbiome of deep oligotrophic groundwater.</title>
        <authorList>
            <person name="Mehrshad M."/>
            <person name="Lopez-Fernandez M."/>
            <person name="Bell E."/>
            <person name="Bernier-Latmani R."/>
            <person name="Bertilsson S."/>
            <person name="Dopson M."/>
        </authorList>
    </citation>
    <scope>NUCLEOTIDE SEQUENCE</scope>
    <source>
        <strain evidence="9">Modern_marine.mb.64</strain>
    </source>
</reference>
<keyword evidence="2 7" id="KW-0004">4Fe-4S</keyword>
<accession>A0A948W835</accession>
<dbReference type="HAMAP" id="MF_01351">
    <property type="entry name" value="NDH1_NuoI"/>
    <property type="match status" value="1"/>
</dbReference>
<feature type="binding site" evidence="7">
    <location>
        <position position="79"/>
    </location>
    <ligand>
        <name>[4Fe-4S] cluster</name>
        <dbReference type="ChEBI" id="CHEBI:49883"/>
        <label>1</label>
    </ligand>
</feature>
<keyword evidence="7" id="KW-1003">Cell membrane</keyword>
<dbReference type="Pfam" id="PF00037">
    <property type="entry name" value="Fer4"/>
    <property type="match status" value="1"/>
</dbReference>
<evidence type="ECO:0000259" key="8">
    <source>
        <dbReference type="PROSITE" id="PS51379"/>
    </source>
</evidence>
<dbReference type="GO" id="GO:0051539">
    <property type="term" value="F:4 iron, 4 sulfur cluster binding"/>
    <property type="evidence" value="ECO:0007669"/>
    <property type="project" value="UniProtKB-KW"/>
</dbReference>
<dbReference type="GO" id="GO:0005506">
    <property type="term" value="F:iron ion binding"/>
    <property type="evidence" value="ECO:0007669"/>
    <property type="project" value="UniProtKB-UniRule"/>
</dbReference>
<feature type="binding site" evidence="7">
    <location>
        <position position="114"/>
    </location>
    <ligand>
        <name>[4Fe-4S] cluster</name>
        <dbReference type="ChEBI" id="CHEBI:49883"/>
        <label>2</label>
    </ligand>
</feature>
<evidence type="ECO:0000313" key="10">
    <source>
        <dbReference type="Proteomes" id="UP000777784"/>
    </source>
</evidence>
<dbReference type="InterPro" id="IPR010226">
    <property type="entry name" value="NADH_quinone_OxRdtase_chainI"/>
</dbReference>
<feature type="binding site" evidence="7">
    <location>
        <position position="117"/>
    </location>
    <ligand>
        <name>[4Fe-4S] cluster</name>
        <dbReference type="ChEBI" id="CHEBI:49883"/>
        <label>2</label>
    </ligand>
</feature>
<evidence type="ECO:0000256" key="4">
    <source>
        <dbReference type="ARBA" id="ARBA00022967"/>
    </source>
</evidence>